<dbReference type="Pfam" id="PF00027">
    <property type="entry name" value="cNMP_binding"/>
    <property type="match status" value="1"/>
</dbReference>
<dbReference type="GO" id="GO:0003700">
    <property type="term" value="F:DNA-binding transcription factor activity"/>
    <property type="evidence" value="ECO:0007669"/>
    <property type="project" value="TreeGrafter"/>
</dbReference>
<keyword evidence="8" id="KW-1185">Reference proteome</keyword>
<reference evidence="7 8" key="1">
    <citation type="journal article" date="2008" name="Appl. Environ. Microbiol.">
        <title>Genomic insights into Mn(II) oxidation by the marine alphaproteobacterium Aurantimonas sp. strain SI85-9A1.</title>
        <authorList>
            <person name="Dick G.J."/>
            <person name="Podell S."/>
            <person name="Johnson H.A."/>
            <person name="Rivera-Espinoza Y."/>
            <person name="Bernier-Latmani R."/>
            <person name="McCarthy J.K."/>
            <person name="Torpey J.W."/>
            <person name="Clement B.G."/>
            <person name="Gaasterland T."/>
            <person name="Tebo B.M."/>
        </authorList>
    </citation>
    <scope>NUCLEOTIDE SEQUENCE [LARGE SCALE GENOMIC DNA]</scope>
    <source>
        <strain evidence="7 8">SI85-9A1</strain>
    </source>
</reference>
<dbReference type="InterPro" id="IPR018490">
    <property type="entry name" value="cNMP-bd_dom_sf"/>
</dbReference>
<evidence type="ECO:0000256" key="2">
    <source>
        <dbReference type="ARBA" id="ARBA00023125"/>
    </source>
</evidence>
<keyword evidence="1" id="KW-0805">Transcription regulation</keyword>
<dbReference type="Gene3D" id="2.60.120.10">
    <property type="entry name" value="Jelly Rolls"/>
    <property type="match status" value="1"/>
</dbReference>
<accession>Q1YMU4</accession>
<dbReference type="Proteomes" id="UP000000321">
    <property type="component" value="Unassembled WGS sequence"/>
</dbReference>
<dbReference type="InterPro" id="IPR036390">
    <property type="entry name" value="WH_DNA-bd_sf"/>
</dbReference>
<dbReference type="GO" id="GO:0003677">
    <property type="term" value="F:DNA binding"/>
    <property type="evidence" value="ECO:0007669"/>
    <property type="project" value="UniProtKB-KW"/>
</dbReference>
<dbReference type="Pfam" id="PF13545">
    <property type="entry name" value="HTH_Crp_2"/>
    <property type="match status" value="1"/>
</dbReference>
<sequence>MIDGRTVHSKVSFRALYSDLRLFGRCAEMTTEKKRCNSVEYLRSVPFLANIEDGATEHFANLSTVRVFSKGAVISSSEHSSGGIAIVIEGTAYATSYLADGRVFIIDVLSKGSLFGWNNLSETRAVAMEMVAKTRCTALLIDRRTLLEAMEVWPKFRQAMWTEALAKIANLKIKVVCGATPSLPARLASCLLRLLAQSEERDGETGDTVTISQHDLACMLPASREKVNRCLHNWEEKNLIELGMGAITVLRPDVLASFAFCDPVPRGADPATSPNHQSGSPPFECRNGSGGEAWTG</sequence>
<evidence type="ECO:0000259" key="6">
    <source>
        <dbReference type="PROSITE" id="PS51063"/>
    </source>
</evidence>
<keyword evidence="3" id="KW-0804">Transcription</keyword>
<dbReference type="PROSITE" id="PS50042">
    <property type="entry name" value="CNMP_BINDING_3"/>
    <property type="match status" value="1"/>
</dbReference>
<dbReference type="InterPro" id="IPR012318">
    <property type="entry name" value="HTH_CRP"/>
</dbReference>
<feature type="domain" description="Cyclic nucleotide-binding" evidence="5">
    <location>
        <begin position="47"/>
        <end position="167"/>
    </location>
</feature>
<feature type="domain" description="HTH crp-type" evidence="6">
    <location>
        <begin position="181"/>
        <end position="253"/>
    </location>
</feature>
<dbReference type="EMBL" id="AAPJ01000001">
    <property type="protein sequence ID" value="EAS51287.1"/>
    <property type="molecule type" value="Genomic_DNA"/>
</dbReference>
<name>Q1YMU4_AURMS</name>
<dbReference type="InterPro" id="IPR036388">
    <property type="entry name" value="WH-like_DNA-bd_sf"/>
</dbReference>
<evidence type="ECO:0000313" key="8">
    <source>
        <dbReference type="Proteomes" id="UP000000321"/>
    </source>
</evidence>
<dbReference type="SUPFAM" id="SSF46785">
    <property type="entry name" value="Winged helix' DNA-binding domain"/>
    <property type="match status" value="1"/>
</dbReference>
<gene>
    <name evidence="7" type="ORF">SI859A1_02102</name>
</gene>
<keyword evidence="2" id="KW-0238">DNA-binding</keyword>
<evidence type="ECO:0000259" key="5">
    <source>
        <dbReference type="PROSITE" id="PS50042"/>
    </source>
</evidence>
<dbReference type="PROSITE" id="PS51063">
    <property type="entry name" value="HTH_CRP_2"/>
    <property type="match status" value="1"/>
</dbReference>
<dbReference type="HOGENOM" id="CLU_1106425_0_0_5"/>
<comment type="caution">
    <text evidence="7">The sequence shown here is derived from an EMBL/GenBank/DDBJ whole genome shotgun (WGS) entry which is preliminary data.</text>
</comment>
<dbReference type="AlphaFoldDB" id="Q1YMU4"/>
<dbReference type="Gene3D" id="1.10.10.10">
    <property type="entry name" value="Winged helix-like DNA-binding domain superfamily/Winged helix DNA-binding domain"/>
    <property type="match status" value="1"/>
</dbReference>
<evidence type="ECO:0000256" key="3">
    <source>
        <dbReference type="ARBA" id="ARBA00023163"/>
    </source>
</evidence>
<proteinExistence type="predicted"/>
<dbReference type="InterPro" id="IPR014710">
    <property type="entry name" value="RmlC-like_jellyroll"/>
</dbReference>
<dbReference type="BioCyc" id="AURANTIMONAS:SI859A1_02102-MONOMER"/>
<dbReference type="GO" id="GO:0005829">
    <property type="term" value="C:cytosol"/>
    <property type="evidence" value="ECO:0007669"/>
    <property type="project" value="TreeGrafter"/>
</dbReference>
<dbReference type="SMART" id="SM00100">
    <property type="entry name" value="cNMP"/>
    <property type="match status" value="1"/>
</dbReference>
<feature type="region of interest" description="Disordered" evidence="4">
    <location>
        <begin position="269"/>
        <end position="296"/>
    </location>
</feature>
<organism evidence="7 8">
    <name type="scientific">Aurantimonas manganoxydans (strain ATCC BAA-1229 / DSM 21871 / SI85-9A1)</name>
    <dbReference type="NCBI Taxonomy" id="287752"/>
    <lineage>
        <taxon>Bacteria</taxon>
        <taxon>Pseudomonadati</taxon>
        <taxon>Pseudomonadota</taxon>
        <taxon>Alphaproteobacteria</taxon>
        <taxon>Hyphomicrobiales</taxon>
        <taxon>Aurantimonadaceae</taxon>
        <taxon>Aurantimonas</taxon>
    </lineage>
</organism>
<dbReference type="SUPFAM" id="SSF51206">
    <property type="entry name" value="cAMP-binding domain-like"/>
    <property type="match status" value="1"/>
</dbReference>
<dbReference type="PANTHER" id="PTHR24567">
    <property type="entry name" value="CRP FAMILY TRANSCRIPTIONAL REGULATORY PROTEIN"/>
    <property type="match status" value="1"/>
</dbReference>
<dbReference type="PANTHER" id="PTHR24567:SF26">
    <property type="entry name" value="REGULATORY PROTEIN YEIL"/>
    <property type="match status" value="1"/>
</dbReference>
<evidence type="ECO:0000256" key="4">
    <source>
        <dbReference type="SAM" id="MobiDB-lite"/>
    </source>
</evidence>
<evidence type="ECO:0000313" key="7">
    <source>
        <dbReference type="EMBL" id="EAS51287.1"/>
    </source>
</evidence>
<protein>
    <submittedName>
        <fullName evidence="7">Uncharacterized protein</fullName>
    </submittedName>
</protein>
<dbReference type="CDD" id="cd00038">
    <property type="entry name" value="CAP_ED"/>
    <property type="match status" value="1"/>
</dbReference>
<dbReference type="InterPro" id="IPR000595">
    <property type="entry name" value="cNMP-bd_dom"/>
</dbReference>
<dbReference type="InterPro" id="IPR050397">
    <property type="entry name" value="Env_Response_Regulators"/>
</dbReference>
<evidence type="ECO:0000256" key="1">
    <source>
        <dbReference type="ARBA" id="ARBA00023015"/>
    </source>
</evidence>